<feature type="non-terminal residue" evidence="1">
    <location>
        <position position="184"/>
    </location>
</feature>
<organism evidence="1 2">
    <name type="scientific">Eretmocerus hayati</name>
    <dbReference type="NCBI Taxonomy" id="131215"/>
    <lineage>
        <taxon>Eukaryota</taxon>
        <taxon>Metazoa</taxon>
        <taxon>Ecdysozoa</taxon>
        <taxon>Arthropoda</taxon>
        <taxon>Hexapoda</taxon>
        <taxon>Insecta</taxon>
        <taxon>Pterygota</taxon>
        <taxon>Neoptera</taxon>
        <taxon>Endopterygota</taxon>
        <taxon>Hymenoptera</taxon>
        <taxon>Apocrita</taxon>
        <taxon>Proctotrupomorpha</taxon>
        <taxon>Chalcidoidea</taxon>
        <taxon>Aphelinidae</taxon>
        <taxon>Aphelininae</taxon>
        <taxon>Eretmocerus</taxon>
    </lineage>
</organism>
<keyword evidence="2" id="KW-1185">Reference proteome</keyword>
<name>A0ACC2N2L5_9HYME</name>
<dbReference type="Proteomes" id="UP001239111">
    <property type="component" value="Chromosome 4"/>
</dbReference>
<dbReference type="EMBL" id="CM056744">
    <property type="protein sequence ID" value="KAJ8665271.1"/>
    <property type="molecule type" value="Genomic_DNA"/>
</dbReference>
<sequence length="184" mass="20801">MRYFGAVLTYAVLHQISYIDSKDLRAVQGSFAASINEKLISFLEGLKDIMKTGQPTLGIPVLEPFQLESKEFNLEEGPIVGNYQVTDLYIENLSKYVIQNGTNLQFVSLAVTLDILWPLIEGSTSYKADGKLFDNVLFFGEGDLCFRLYDFHFVTQAKLKYEYETKKVSVINLNGTRISLSKSE</sequence>
<reference evidence="1" key="1">
    <citation type="submission" date="2023-04" db="EMBL/GenBank/DDBJ databases">
        <title>A chromosome-level genome assembly of the parasitoid wasp Eretmocerus hayati.</title>
        <authorList>
            <person name="Zhong Y."/>
            <person name="Liu S."/>
            <person name="Liu Y."/>
        </authorList>
    </citation>
    <scope>NUCLEOTIDE SEQUENCE</scope>
    <source>
        <strain evidence="1">ZJU_SS_LIU_2023</strain>
    </source>
</reference>
<comment type="caution">
    <text evidence="1">The sequence shown here is derived from an EMBL/GenBank/DDBJ whole genome shotgun (WGS) entry which is preliminary data.</text>
</comment>
<accession>A0ACC2N2L5</accession>
<proteinExistence type="predicted"/>
<evidence type="ECO:0000313" key="2">
    <source>
        <dbReference type="Proteomes" id="UP001239111"/>
    </source>
</evidence>
<gene>
    <name evidence="1" type="ORF">QAD02_006933</name>
</gene>
<protein>
    <submittedName>
        <fullName evidence="1">Uncharacterized protein</fullName>
    </submittedName>
</protein>
<evidence type="ECO:0000313" key="1">
    <source>
        <dbReference type="EMBL" id="KAJ8665271.1"/>
    </source>
</evidence>